<dbReference type="GO" id="GO:0016020">
    <property type="term" value="C:membrane"/>
    <property type="evidence" value="ECO:0007669"/>
    <property type="project" value="UniProtKB-SubCell"/>
</dbReference>
<feature type="transmembrane region" description="Helical" evidence="8">
    <location>
        <begin position="217"/>
        <end position="241"/>
    </location>
</feature>
<gene>
    <name evidence="9" type="ORF">XAT740_LOCUS8451</name>
</gene>
<keyword evidence="7 8" id="KW-0472">Membrane</keyword>
<evidence type="ECO:0000256" key="3">
    <source>
        <dbReference type="ARBA" id="ARBA00022692"/>
    </source>
</evidence>
<evidence type="ECO:0000256" key="8">
    <source>
        <dbReference type="SAM" id="Phobius"/>
    </source>
</evidence>
<keyword evidence="3 8" id="KW-0812">Transmembrane</keyword>
<feature type="transmembrane region" description="Helical" evidence="8">
    <location>
        <begin position="108"/>
        <end position="130"/>
    </location>
</feature>
<feature type="transmembrane region" description="Helical" evidence="8">
    <location>
        <begin position="142"/>
        <end position="163"/>
    </location>
</feature>
<dbReference type="InterPro" id="IPR004813">
    <property type="entry name" value="OPT"/>
</dbReference>
<dbReference type="PANTHER" id="PTHR22601">
    <property type="entry name" value="ISP4 LIKE PROTEIN"/>
    <property type="match status" value="1"/>
</dbReference>
<evidence type="ECO:0000256" key="6">
    <source>
        <dbReference type="ARBA" id="ARBA00022989"/>
    </source>
</evidence>
<reference evidence="9" key="1">
    <citation type="submission" date="2021-02" db="EMBL/GenBank/DDBJ databases">
        <authorList>
            <person name="Nowell W R."/>
        </authorList>
    </citation>
    <scope>NUCLEOTIDE SEQUENCE</scope>
</reference>
<keyword evidence="4" id="KW-0571">Peptide transport</keyword>
<sequence>MTYDVENPGVGPPSALKFYIDAEMTQFEEVGGTCANRDNFDEDCFTVRSVVIGLIFVIATSYLHQWTVYTFSRTYIGPMLVIMLIYLIGHLWAYVVPKAKPFTQKEHALALVMANVSYMYYLQFNFATAAAIPLLENDYLNFVNYFFLVLAFQFLGFGLAGVLRRFLVWPTEVIWPQNLPLIAILRTLHERETSTKQDSYGTVKTRSFKEVLYQNKLLFFFLVTIVAFIYEWFPLFIAPFLSVFSWMCMFDINNHLLGQLTAVRGLALGGGGLTLDWMKITQYLGSPLILPGWALINIGFGFVLIIWFIVPIVYASNVRQVQSRAIAGVMFTGITAMNLVTSFTSFAYIPAIFVHTALFHGYNLWDQLRSKSLTNMGNDMHARLMSAYAYVPEWWYFALFSASLITVCIICNHNGWLPWYLVLLSLVINASLVLPVGLVSSITGQFLHNAPVYYLNVIISQGLSLGNESKQTYTFIVVGYILFVQTLALIQDMKLGHYMKIGPRYMFAAQCLAGFVCAIFSIGIQYMNFNNYGLNNQYDSSFSIFDYTLLGGSAFNDVDGFFAGANTTNRVLLWAFLVGALLPIPGWALSRWTRFTWLKHLHWPLILVSFSWMPALLTAGALFTWLLIGLGVYFTIGKYTWSQRHIYLTSGALDLGLNLTLICVNIAFTNFNRTFPSWRGTAVNNGWDTCKQALVGNSS</sequence>
<keyword evidence="10" id="KW-1185">Reference proteome</keyword>
<keyword evidence="6 8" id="KW-1133">Transmembrane helix</keyword>
<keyword evidence="2" id="KW-0813">Transport</keyword>
<feature type="transmembrane region" description="Helical" evidence="8">
    <location>
        <begin position="646"/>
        <end position="668"/>
    </location>
</feature>
<organism evidence="9 10">
    <name type="scientific">Adineta ricciae</name>
    <name type="common">Rotifer</name>
    <dbReference type="NCBI Taxonomy" id="249248"/>
    <lineage>
        <taxon>Eukaryota</taxon>
        <taxon>Metazoa</taxon>
        <taxon>Spiralia</taxon>
        <taxon>Gnathifera</taxon>
        <taxon>Rotifera</taxon>
        <taxon>Eurotatoria</taxon>
        <taxon>Bdelloidea</taxon>
        <taxon>Adinetida</taxon>
        <taxon>Adinetidae</taxon>
        <taxon>Adineta</taxon>
    </lineage>
</organism>
<protein>
    <recommendedName>
        <fullName evidence="11">OPT superfamily oligopeptide transporter</fullName>
    </recommendedName>
</protein>
<evidence type="ECO:0000256" key="2">
    <source>
        <dbReference type="ARBA" id="ARBA00022448"/>
    </source>
</evidence>
<dbReference type="GO" id="GO:0035673">
    <property type="term" value="F:oligopeptide transmembrane transporter activity"/>
    <property type="evidence" value="ECO:0007669"/>
    <property type="project" value="InterPro"/>
</dbReference>
<evidence type="ECO:0000313" key="10">
    <source>
        <dbReference type="Proteomes" id="UP000663828"/>
    </source>
</evidence>
<dbReference type="InterPro" id="IPR004648">
    <property type="entry name" value="Oligpept_transpt"/>
</dbReference>
<dbReference type="NCBIfam" id="TIGR00728">
    <property type="entry name" value="OPT_sfam"/>
    <property type="match status" value="1"/>
</dbReference>
<evidence type="ECO:0000256" key="4">
    <source>
        <dbReference type="ARBA" id="ARBA00022856"/>
    </source>
</evidence>
<feature type="transmembrane region" description="Helical" evidence="8">
    <location>
        <begin position="505"/>
        <end position="527"/>
    </location>
</feature>
<accession>A0A814A8A7</accession>
<keyword evidence="5" id="KW-0653">Protein transport</keyword>
<evidence type="ECO:0000256" key="5">
    <source>
        <dbReference type="ARBA" id="ARBA00022927"/>
    </source>
</evidence>
<feature type="transmembrane region" description="Helical" evidence="8">
    <location>
        <begin position="601"/>
        <end position="634"/>
    </location>
</feature>
<feature type="transmembrane region" description="Helical" evidence="8">
    <location>
        <begin position="394"/>
        <end position="412"/>
    </location>
</feature>
<feature type="transmembrane region" description="Helical" evidence="8">
    <location>
        <begin position="75"/>
        <end position="96"/>
    </location>
</feature>
<name>A0A814A8A7_ADIRI</name>
<feature type="transmembrane region" description="Helical" evidence="8">
    <location>
        <begin position="293"/>
        <end position="314"/>
    </location>
</feature>
<feature type="transmembrane region" description="Helical" evidence="8">
    <location>
        <begin position="419"/>
        <end position="442"/>
    </location>
</feature>
<dbReference type="Proteomes" id="UP000663828">
    <property type="component" value="Unassembled WGS sequence"/>
</dbReference>
<feature type="transmembrane region" description="Helical" evidence="8">
    <location>
        <begin position="326"/>
        <end position="349"/>
    </location>
</feature>
<feature type="transmembrane region" description="Helical" evidence="8">
    <location>
        <begin position="571"/>
        <end position="589"/>
    </location>
</feature>
<dbReference type="EMBL" id="CAJNOR010000421">
    <property type="protein sequence ID" value="CAF0909388.1"/>
    <property type="molecule type" value="Genomic_DNA"/>
</dbReference>
<dbReference type="AlphaFoldDB" id="A0A814A8A7"/>
<feature type="transmembrane region" description="Helical" evidence="8">
    <location>
        <begin position="45"/>
        <end position="63"/>
    </location>
</feature>
<comment type="caution">
    <text evidence="9">The sequence shown here is derived from an EMBL/GenBank/DDBJ whole genome shotgun (WGS) entry which is preliminary data.</text>
</comment>
<proteinExistence type="predicted"/>
<evidence type="ECO:0000256" key="1">
    <source>
        <dbReference type="ARBA" id="ARBA00004141"/>
    </source>
</evidence>
<evidence type="ECO:0008006" key="11">
    <source>
        <dbReference type="Google" id="ProtNLM"/>
    </source>
</evidence>
<evidence type="ECO:0000256" key="7">
    <source>
        <dbReference type="ARBA" id="ARBA00023136"/>
    </source>
</evidence>
<dbReference type="Pfam" id="PF03169">
    <property type="entry name" value="OPT"/>
    <property type="match status" value="1"/>
</dbReference>
<comment type="subcellular location">
    <subcellularLocation>
        <location evidence="1">Membrane</location>
        <topology evidence="1">Multi-pass membrane protein</topology>
    </subcellularLocation>
</comment>
<dbReference type="GO" id="GO:0015031">
    <property type="term" value="P:protein transport"/>
    <property type="evidence" value="ECO:0007669"/>
    <property type="project" value="UniProtKB-KW"/>
</dbReference>
<evidence type="ECO:0000313" key="9">
    <source>
        <dbReference type="EMBL" id="CAF0909388.1"/>
    </source>
</evidence>
<feature type="transmembrane region" description="Helical" evidence="8">
    <location>
        <begin position="473"/>
        <end position="493"/>
    </location>
</feature>